<organism evidence="2 3">
    <name type="scientific">Thamnophis sirtalis</name>
    <dbReference type="NCBI Taxonomy" id="35019"/>
    <lineage>
        <taxon>Eukaryota</taxon>
        <taxon>Metazoa</taxon>
        <taxon>Chordata</taxon>
        <taxon>Craniata</taxon>
        <taxon>Vertebrata</taxon>
        <taxon>Euteleostomi</taxon>
        <taxon>Lepidosauria</taxon>
        <taxon>Squamata</taxon>
        <taxon>Bifurcata</taxon>
        <taxon>Unidentata</taxon>
        <taxon>Episquamata</taxon>
        <taxon>Toxicofera</taxon>
        <taxon>Serpentes</taxon>
        <taxon>Colubroidea</taxon>
        <taxon>Colubridae</taxon>
        <taxon>Natricinae</taxon>
        <taxon>Thamnophis</taxon>
    </lineage>
</organism>
<dbReference type="PANTHER" id="PTHR37153">
    <property type="entry name" value="CHROMOSOME 19 C19ORF81 HOMOLOG"/>
    <property type="match status" value="1"/>
</dbReference>
<evidence type="ECO:0000313" key="3">
    <source>
        <dbReference type="RefSeq" id="XP_013920528.1"/>
    </source>
</evidence>
<reference evidence="3" key="1">
    <citation type="submission" date="2025-08" db="UniProtKB">
        <authorList>
            <consortium name="RefSeq"/>
        </authorList>
    </citation>
    <scope>IDENTIFICATION</scope>
    <source>
        <tissue evidence="3">Skeletal muscle</tissue>
    </source>
</reference>
<gene>
    <name evidence="3" type="primary">LOC106547792</name>
</gene>
<name>A0A6I9Y6B5_9SAUR</name>
<keyword evidence="2" id="KW-1185">Reference proteome</keyword>
<dbReference type="InterPro" id="IPR031746">
    <property type="entry name" value="DUF4732"/>
</dbReference>
<dbReference type="RefSeq" id="XP_013920528.1">
    <property type="nucleotide sequence ID" value="XM_014065053.1"/>
</dbReference>
<dbReference type="PANTHER" id="PTHR37153:SF1">
    <property type="entry name" value="HYPOTHETICAL LOC292874"/>
    <property type="match status" value="1"/>
</dbReference>
<sequence length="264" mass="30040">MATKVHQNETSPKKVIQNSGILEFEYPQLSSLEAESLETGIRMQEEENEGPRCQSRSSSQGECDLGSLVGQAKSYPDHHLGSAMANRRLLERAQADKKRGLQLSFSPLRRQYLKKIIAEYEALDMEMPCIRKFPRPPAARPLCLCLENPPEKEMTHAEILAAIEAVIPNAFEAGLLHSIQFENINVICGTAGRKNRWLITVSDFRTRNQLLCSGLTLGENHFVLRRWDNLVMEDYRMHLRRSLARQRLLDTLSDSWEASHLDGI</sequence>
<evidence type="ECO:0000256" key="1">
    <source>
        <dbReference type="SAM" id="MobiDB-lite"/>
    </source>
</evidence>
<dbReference type="Proteomes" id="UP000504617">
    <property type="component" value="Unplaced"/>
</dbReference>
<protein>
    <submittedName>
        <fullName evidence="3">Uncharacterized protein</fullName>
    </submittedName>
</protein>
<dbReference type="AlphaFoldDB" id="A0A6I9Y6B5"/>
<dbReference type="CTD" id="113413377"/>
<evidence type="ECO:0000313" key="2">
    <source>
        <dbReference type="Proteomes" id="UP000504617"/>
    </source>
</evidence>
<dbReference type="OrthoDB" id="6076093at2759"/>
<dbReference type="GeneID" id="106547792"/>
<proteinExistence type="predicted"/>
<dbReference type="KEGG" id="tsr:106547792"/>
<accession>A0A6I9Y6B5</accession>
<dbReference type="Pfam" id="PF15876">
    <property type="entry name" value="DUF4732"/>
    <property type="match status" value="1"/>
</dbReference>
<feature type="region of interest" description="Disordered" evidence="1">
    <location>
        <begin position="43"/>
        <end position="62"/>
    </location>
</feature>